<name>A0A0D2AKI5_9EURO</name>
<protein>
    <submittedName>
        <fullName evidence="1">Uncharacterized protein</fullName>
    </submittedName>
</protein>
<reference evidence="1 2" key="1">
    <citation type="submission" date="2015-01" db="EMBL/GenBank/DDBJ databases">
        <title>The Genome Sequence of Cladophialophora immunda CBS83496.</title>
        <authorList>
            <consortium name="The Broad Institute Genomics Platform"/>
            <person name="Cuomo C."/>
            <person name="de Hoog S."/>
            <person name="Gorbushina A."/>
            <person name="Stielow B."/>
            <person name="Teixiera M."/>
            <person name="Abouelleil A."/>
            <person name="Chapman S.B."/>
            <person name="Priest M."/>
            <person name="Young S.K."/>
            <person name="Wortman J."/>
            <person name="Nusbaum C."/>
            <person name="Birren B."/>
        </authorList>
    </citation>
    <scope>NUCLEOTIDE SEQUENCE [LARGE SCALE GENOMIC DNA]</scope>
    <source>
        <strain evidence="1 2">CBS 83496</strain>
    </source>
</reference>
<proteinExistence type="predicted"/>
<organism evidence="1 2">
    <name type="scientific">Cladophialophora immunda</name>
    <dbReference type="NCBI Taxonomy" id="569365"/>
    <lineage>
        <taxon>Eukaryota</taxon>
        <taxon>Fungi</taxon>
        <taxon>Dikarya</taxon>
        <taxon>Ascomycota</taxon>
        <taxon>Pezizomycotina</taxon>
        <taxon>Eurotiomycetes</taxon>
        <taxon>Chaetothyriomycetidae</taxon>
        <taxon>Chaetothyriales</taxon>
        <taxon>Herpotrichiellaceae</taxon>
        <taxon>Cladophialophora</taxon>
    </lineage>
</organism>
<dbReference type="OrthoDB" id="3485856at2759"/>
<accession>A0A0D2AKI5</accession>
<dbReference type="GeneID" id="27347832"/>
<keyword evidence="2" id="KW-1185">Reference proteome</keyword>
<evidence type="ECO:0000313" key="1">
    <source>
        <dbReference type="EMBL" id="KIW25472.1"/>
    </source>
</evidence>
<sequence length="250" mass="27770">MDPSGPLRRDEGVQDGHGALAGSAHASVSLAGQNDPATTPGDPPTVSSILHAIEAADAHGCDGCATWTEYQLEEKDWFILRQRLDESGRKIRYHYFSETQTFAHQMVSYAHESSHGRLTMSLAVKLAALCASEEEKAFEKMIVNFGQADAKSSSNSSIHRPDGYFAHGKSHKYGVVVEIAYSQKRERLQDLAEFYILRSDRKIQMLLAIDYDYGRTMKVSLITWRPNGSGGLDRRVQVCFYLDAALDDGH</sequence>
<dbReference type="VEuPathDB" id="FungiDB:PV07_08638"/>
<dbReference type="RefSeq" id="XP_016245688.1">
    <property type="nucleotide sequence ID" value="XM_016395832.1"/>
</dbReference>
<evidence type="ECO:0000313" key="2">
    <source>
        <dbReference type="Proteomes" id="UP000054466"/>
    </source>
</evidence>
<dbReference type="AlphaFoldDB" id="A0A0D2AKI5"/>
<gene>
    <name evidence="1" type="ORF">PV07_08638</name>
</gene>
<dbReference type="Proteomes" id="UP000054466">
    <property type="component" value="Unassembled WGS sequence"/>
</dbReference>
<dbReference type="EMBL" id="KN847044">
    <property type="protein sequence ID" value="KIW25472.1"/>
    <property type="molecule type" value="Genomic_DNA"/>
</dbReference>
<dbReference type="HOGENOM" id="CLU_1111277_0_0_1"/>
<dbReference type="STRING" id="569365.A0A0D2AKI5"/>